<gene>
    <name evidence="1" type="ORF">M514_17094</name>
</gene>
<organism evidence="1">
    <name type="scientific">Trichuris suis</name>
    <name type="common">pig whipworm</name>
    <dbReference type="NCBI Taxonomy" id="68888"/>
    <lineage>
        <taxon>Eukaryota</taxon>
        <taxon>Metazoa</taxon>
        <taxon>Ecdysozoa</taxon>
        <taxon>Nematoda</taxon>
        <taxon>Enoplea</taxon>
        <taxon>Dorylaimia</taxon>
        <taxon>Trichinellida</taxon>
        <taxon>Trichuridae</taxon>
        <taxon>Trichuris</taxon>
    </lineage>
</organism>
<sequence>MPIMWQTAEPHCDVSSCLDLSRETRSPEYMLNDDDRWEADTAEAPSTFLAYPFGEQDAVPFTLAAARLTLMMLSRCPGVSAGCSIRVMK</sequence>
<dbReference type="Proteomes" id="UP000030758">
    <property type="component" value="Unassembled WGS sequence"/>
</dbReference>
<name>A0A085NMC6_9BILA</name>
<feature type="non-terminal residue" evidence="1">
    <location>
        <position position="89"/>
    </location>
</feature>
<accession>A0A085NMC6</accession>
<proteinExistence type="predicted"/>
<protein>
    <submittedName>
        <fullName evidence="1">Uncharacterized protein</fullName>
    </submittedName>
</protein>
<reference evidence="1" key="1">
    <citation type="journal article" date="2014" name="Nat. Genet.">
        <title>Genome and transcriptome of the porcine whipworm Trichuris suis.</title>
        <authorList>
            <person name="Jex A.R."/>
            <person name="Nejsum P."/>
            <person name="Schwarz E.M."/>
            <person name="Hu L."/>
            <person name="Young N.D."/>
            <person name="Hall R.S."/>
            <person name="Korhonen P.K."/>
            <person name="Liao S."/>
            <person name="Thamsborg S."/>
            <person name="Xia J."/>
            <person name="Xu P."/>
            <person name="Wang S."/>
            <person name="Scheerlinck J.P."/>
            <person name="Hofmann A."/>
            <person name="Sternberg P.W."/>
            <person name="Wang J."/>
            <person name="Gasser R.B."/>
        </authorList>
    </citation>
    <scope>NUCLEOTIDE SEQUENCE [LARGE SCALE GENOMIC DNA]</scope>
    <source>
        <strain evidence="1">DCEP-RM93F</strain>
    </source>
</reference>
<dbReference type="EMBL" id="KL367486">
    <property type="protein sequence ID" value="KFD70622.1"/>
    <property type="molecule type" value="Genomic_DNA"/>
</dbReference>
<dbReference type="AlphaFoldDB" id="A0A085NMC6"/>
<evidence type="ECO:0000313" key="1">
    <source>
        <dbReference type="EMBL" id="KFD70622.1"/>
    </source>
</evidence>